<gene>
    <name evidence="2" type="ORF">BDV27DRAFT_14654</name>
</gene>
<accession>A0A5N6ZZ04</accession>
<evidence type="ECO:0000313" key="2">
    <source>
        <dbReference type="EMBL" id="KAE8362831.1"/>
    </source>
</evidence>
<evidence type="ECO:0000256" key="1">
    <source>
        <dbReference type="SAM" id="SignalP"/>
    </source>
</evidence>
<dbReference type="GeneID" id="43655040"/>
<proteinExistence type="predicted"/>
<name>A0A5N6ZZ04_9EURO</name>
<evidence type="ECO:0008006" key="4">
    <source>
        <dbReference type="Google" id="ProtNLM"/>
    </source>
</evidence>
<organism evidence="2 3">
    <name type="scientific">Aspergillus caelatus</name>
    <dbReference type="NCBI Taxonomy" id="61420"/>
    <lineage>
        <taxon>Eukaryota</taxon>
        <taxon>Fungi</taxon>
        <taxon>Dikarya</taxon>
        <taxon>Ascomycota</taxon>
        <taxon>Pezizomycotina</taxon>
        <taxon>Eurotiomycetes</taxon>
        <taxon>Eurotiomycetidae</taxon>
        <taxon>Eurotiales</taxon>
        <taxon>Aspergillaceae</taxon>
        <taxon>Aspergillus</taxon>
        <taxon>Aspergillus subgen. Circumdati</taxon>
    </lineage>
</organism>
<dbReference type="AlphaFoldDB" id="A0A5N6ZZ04"/>
<dbReference type="Proteomes" id="UP000326268">
    <property type="component" value="Unassembled WGS sequence"/>
</dbReference>
<reference evidence="2 3" key="1">
    <citation type="submission" date="2019-04" db="EMBL/GenBank/DDBJ databases">
        <title>Friends and foes A comparative genomics studyof 23 Aspergillus species from section Flavi.</title>
        <authorList>
            <consortium name="DOE Joint Genome Institute"/>
            <person name="Kjaerbolling I."/>
            <person name="Vesth T."/>
            <person name="Frisvad J.C."/>
            <person name="Nybo J.L."/>
            <person name="Theobald S."/>
            <person name="Kildgaard S."/>
            <person name="Isbrandt T."/>
            <person name="Kuo A."/>
            <person name="Sato A."/>
            <person name="Lyhne E.K."/>
            <person name="Kogle M.E."/>
            <person name="Wiebenga A."/>
            <person name="Kun R.S."/>
            <person name="Lubbers R.J."/>
            <person name="Makela M.R."/>
            <person name="Barry K."/>
            <person name="Chovatia M."/>
            <person name="Clum A."/>
            <person name="Daum C."/>
            <person name="Haridas S."/>
            <person name="He G."/>
            <person name="LaButti K."/>
            <person name="Lipzen A."/>
            <person name="Mondo S."/>
            <person name="Riley R."/>
            <person name="Salamov A."/>
            <person name="Simmons B.A."/>
            <person name="Magnuson J.K."/>
            <person name="Henrissat B."/>
            <person name="Mortensen U.H."/>
            <person name="Larsen T.O."/>
            <person name="Devries R.P."/>
            <person name="Grigoriev I.V."/>
            <person name="Machida M."/>
            <person name="Baker S.E."/>
            <person name="Andersen M.R."/>
        </authorList>
    </citation>
    <scope>NUCLEOTIDE SEQUENCE [LARGE SCALE GENOMIC DNA]</scope>
    <source>
        <strain evidence="2 3">CBS 763.97</strain>
    </source>
</reference>
<protein>
    <recommendedName>
        <fullName evidence="4">Secreted protein</fullName>
    </recommendedName>
</protein>
<feature type="chain" id="PRO_5024949872" description="Secreted protein" evidence="1">
    <location>
        <begin position="19"/>
        <end position="80"/>
    </location>
</feature>
<sequence length="80" mass="9288">MHLSVSLLFSLSHSTSLSFSLYLICSFLHADPNINGFLPPQVIHRNPPNIIYEKKNTSQTSPTFLLFFFFSHMEENRKEE</sequence>
<keyword evidence="3" id="KW-1185">Reference proteome</keyword>
<dbReference type="EMBL" id="ML737692">
    <property type="protein sequence ID" value="KAE8362831.1"/>
    <property type="molecule type" value="Genomic_DNA"/>
</dbReference>
<feature type="signal peptide" evidence="1">
    <location>
        <begin position="1"/>
        <end position="18"/>
    </location>
</feature>
<keyword evidence="1" id="KW-0732">Signal</keyword>
<evidence type="ECO:0000313" key="3">
    <source>
        <dbReference type="Proteomes" id="UP000326268"/>
    </source>
</evidence>
<dbReference type="RefSeq" id="XP_031925912.1">
    <property type="nucleotide sequence ID" value="XM_032070594.1"/>
</dbReference>